<dbReference type="PANTHER" id="PTHR30352:SF13">
    <property type="entry name" value="GLYCYL-RADICAL ENZYME ACTIVATING ENZYME YJJW-RELATED"/>
    <property type="match status" value="1"/>
</dbReference>
<dbReference type="PANTHER" id="PTHR30352">
    <property type="entry name" value="PYRUVATE FORMATE-LYASE-ACTIVATING ENZYME"/>
    <property type="match status" value="1"/>
</dbReference>
<dbReference type="InterPro" id="IPR017900">
    <property type="entry name" value="4Fe4S_Fe_S_CS"/>
</dbReference>
<sequence>MTSWGFRMFRRLEDRCRGCGNCRELKCSENCTGCRACLLVCPEDAILPGEPEPKEYTVAVNGREVRSGGTVGDALEGAGLRRTMIPAEGDVFSPCGSGACLACSVSIDGCIAPSCVTPLSEGMVIETAPEPPLRYVSSFGPHTAGGVGTPFSEKTGAPVEVVCFTHGCNLRCPQCQNSQVAFTSEGNLLDPHETAGILMGLESIYRTGTVTISGGECTLNRTWLSTTIRAIRELKGDVNVHVDTNGTILTPEYLDELLDSGMNRIGIDLKGLRPETFMEISGLHDEKTARVYLDNSWNAFRYLSENHRDIFMGLGVPYSRSLISIDELSAMASRISSINRDVQVTVLDYRPEFRRRDIERPSEDEMMRVKDVMIDEGLRNVVVQTSAGFR</sequence>
<evidence type="ECO:0000256" key="3">
    <source>
        <dbReference type="ARBA" id="ARBA00022691"/>
    </source>
</evidence>
<evidence type="ECO:0000256" key="5">
    <source>
        <dbReference type="ARBA" id="ARBA00023004"/>
    </source>
</evidence>
<evidence type="ECO:0000256" key="4">
    <source>
        <dbReference type="ARBA" id="ARBA00022723"/>
    </source>
</evidence>
<dbReference type="EMBL" id="DUHT01000052">
    <property type="protein sequence ID" value="HIH64852.1"/>
    <property type="molecule type" value="Genomic_DNA"/>
</dbReference>
<dbReference type="AlphaFoldDB" id="A0A7J4MWR6"/>
<protein>
    <submittedName>
        <fullName evidence="7">Radical SAM protein</fullName>
    </submittedName>
</protein>
<evidence type="ECO:0000256" key="6">
    <source>
        <dbReference type="ARBA" id="ARBA00023014"/>
    </source>
</evidence>
<dbReference type="PROSITE" id="PS51379">
    <property type="entry name" value="4FE4S_FER_2"/>
    <property type="match status" value="1"/>
</dbReference>
<keyword evidence="3" id="KW-0949">S-adenosyl-L-methionine</keyword>
<dbReference type="InterPro" id="IPR001041">
    <property type="entry name" value="2Fe-2S_ferredoxin-type"/>
</dbReference>
<comment type="caution">
    <text evidence="7">The sequence shown here is derived from an EMBL/GenBank/DDBJ whole genome shotgun (WGS) entry which is preliminary data.</text>
</comment>
<keyword evidence="2" id="KW-0004">4Fe-4S</keyword>
<dbReference type="Gene3D" id="3.20.20.70">
    <property type="entry name" value="Aldolase class I"/>
    <property type="match status" value="1"/>
</dbReference>
<dbReference type="GO" id="GO:0016491">
    <property type="term" value="F:oxidoreductase activity"/>
    <property type="evidence" value="ECO:0007669"/>
    <property type="project" value="UniProtKB-ARBA"/>
</dbReference>
<evidence type="ECO:0000313" key="8">
    <source>
        <dbReference type="Proteomes" id="UP000538031"/>
    </source>
</evidence>
<dbReference type="GO" id="GO:0051539">
    <property type="term" value="F:4 iron, 4 sulfur cluster binding"/>
    <property type="evidence" value="ECO:0007669"/>
    <property type="project" value="UniProtKB-KW"/>
</dbReference>
<dbReference type="InterPro" id="IPR017896">
    <property type="entry name" value="4Fe4S_Fe-S-bd"/>
</dbReference>
<dbReference type="InterPro" id="IPR058240">
    <property type="entry name" value="rSAM_sf"/>
</dbReference>
<dbReference type="SUPFAM" id="SSF46548">
    <property type="entry name" value="alpha-helical ferredoxin"/>
    <property type="match status" value="1"/>
</dbReference>
<keyword evidence="4" id="KW-0479">Metal-binding</keyword>
<dbReference type="SFLD" id="SFLDS00029">
    <property type="entry name" value="Radical_SAM"/>
    <property type="match status" value="1"/>
</dbReference>
<dbReference type="InterPro" id="IPR007197">
    <property type="entry name" value="rSAM"/>
</dbReference>
<organism evidence="7 8">
    <name type="scientific">Methanothermobacter thermautotrophicus</name>
    <name type="common">Methanobacterium thermoformicicum</name>
    <dbReference type="NCBI Taxonomy" id="145262"/>
    <lineage>
        <taxon>Archaea</taxon>
        <taxon>Methanobacteriati</taxon>
        <taxon>Methanobacteriota</taxon>
        <taxon>Methanomada group</taxon>
        <taxon>Methanobacteria</taxon>
        <taxon>Methanobacteriales</taxon>
        <taxon>Methanobacteriaceae</taxon>
        <taxon>Methanothermobacter</taxon>
    </lineage>
</organism>
<dbReference type="Pfam" id="PF04055">
    <property type="entry name" value="Radical_SAM"/>
    <property type="match status" value="1"/>
</dbReference>
<gene>
    <name evidence="7" type="ORF">HA285_04545</name>
</gene>
<dbReference type="Pfam" id="PF13510">
    <property type="entry name" value="Fer2_4"/>
    <property type="match status" value="1"/>
</dbReference>
<comment type="cofactor">
    <cofactor evidence="1">
        <name>[4Fe-4S] cluster</name>
        <dbReference type="ChEBI" id="CHEBI:49883"/>
    </cofactor>
</comment>
<dbReference type="PROSITE" id="PS51085">
    <property type="entry name" value="2FE2S_FER_2"/>
    <property type="match status" value="1"/>
</dbReference>
<dbReference type="PROSITE" id="PS51918">
    <property type="entry name" value="RADICAL_SAM"/>
    <property type="match status" value="1"/>
</dbReference>
<dbReference type="SUPFAM" id="SSF102114">
    <property type="entry name" value="Radical SAM enzymes"/>
    <property type="match status" value="1"/>
</dbReference>
<dbReference type="PROSITE" id="PS00198">
    <property type="entry name" value="4FE4S_FER_1"/>
    <property type="match status" value="1"/>
</dbReference>
<reference evidence="8" key="1">
    <citation type="journal article" date="2020" name="bioRxiv">
        <title>A rank-normalized archaeal taxonomy based on genome phylogeny resolves widespread incomplete and uneven classifications.</title>
        <authorList>
            <person name="Rinke C."/>
            <person name="Chuvochina M."/>
            <person name="Mussig A.J."/>
            <person name="Chaumeil P.-A."/>
            <person name="Waite D.W."/>
            <person name="Whitman W.B."/>
            <person name="Parks D.H."/>
            <person name="Hugenholtz P."/>
        </authorList>
    </citation>
    <scope>NUCLEOTIDE SEQUENCE [LARGE SCALE GENOMIC DNA]</scope>
</reference>
<dbReference type="Pfam" id="PF00037">
    <property type="entry name" value="Fer4"/>
    <property type="match status" value="1"/>
</dbReference>
<dbReference type="SUPFAM" id="SSF54292">
    <property type="entry name" value="2Fe-2S ferredoxin-like"/>
    <property type="match status" value="1"/>
</dbReference>
<name>A0A7J4MWR6_METTF</name>
<proteinExistence type="predicted"/>
<dbReference type="SMART" id="SM00729">
    <property type="entry name" value="Elp3"/>
    <property type="match status" value="1"/>
</dbReference>
<keyword evidence="5" id="KW-0408">Iron</keyword>
<dbReference type="Proteomes" id="UP000538031">
    <property type="component" value="Unassembled WGS sequence"/>
</dbReference>
<dbReference type="SFLD" id="SFLDG01067">
    <property type="entry name" value="SPASM/twitch_domain_containing"/>
    <property type="match status" value="1"/>
</dbReference>
<evidence type="ECO:0000313" key="7">
    <source>
        <dbReference type="EMBL" id="HIH64852.1"/>
    </source>
</evidence>
<keyword evidence="6" id="KW-0411">Iron-sulfur</keyword>
<dbReference type="GO" id="GO:0046872">
    <property type="term" value="F:metal ion binding"/>
    <property type="evidence" value="ECO:0007669"/>
    <property type="project" value="UniProtKB-KW"/>
</dbReference>
<dbReference type="InterPro" id="IPR034457">
    <property type="entry name" value="Organic_radical-activating"/>
</dbReference>
<evidence type="ECO:0000256" key="2">
    <source>
        <dbReference type="ARBA" id="ARBA00022485"/>
    </source>
</evidence>
<dbReference type="CDD" id="cd01335">
    <property type="entry name" value="Radical_SAM"/>
    <property type="match status" value="1"/>
</dbReference>
<dbReference type="InterPro" id="IPR036010">
    <property type="entry name" value="2Fe-2S_ferredoxin-like_sf"/>
</dbReference>
<dbReference type="InterPro" id="IPR013785">
    <property type="entry name" value="Aldolase_TIM"/>
</dbReference>
<dbReference type="Gene3D" id="3.10.20.740">
    <property type="match status" value="1"/>
</dbReference>
<dbReference type="InterPro" id="IPR006638">
    <property type="entry name" value="Elp3/MiaA/NifB-like_rSAM"/>
</dbReference>
<evidence type="ECO:0000256" key="1">
    <source>
        <dbReference type="ARBA" id="ARBA00001966"/>
    </source>
</evidence>
<accession>A0A7J4MWR6</accession>